<dbReference type="HOGENOM" id="CLU_331399_0_0_0"/>
<protein>
    <submittedName>
        <fullName evidence="1">Uncharacterized protein</fullName>
    </submittedName>
</protein>
<dbReference type="KEGG" id="mox:DAMO_0891"/>
<evidence type="ECO:0000313" key="1">
    <source>
        <dbReference type="EMBL" id="CBE67952.1"/>
    </source>
</evidence>
<reference evidence="1 2" key="1">
    <citation type="journal article" date="2010" name="Nature">
        <title>Nitrite-driven anaerobic methane oxidation by oxygenic bacteria.</title>
        <authorList>
            <person name="Ettwig K.F."/>
            <person name="Butler M.K."/>
            <person name="Le Paslier D."/>
            <person name="Pelletier E."/>
            <person name="Mangenot S."/>
            <person name="Kuypers M.M.M."/>
            <person name="Schreiber F."/>
            <person name="Dutilh B.E."/>
            <person name="Zedelius J."/>
            <person name="de Beer D."/>
            <person name="Gloerich J."/>
            <person name="Wessels H.J.C.T."/>
            <person name="van Allen T."/>
            <person name="Luesken F."/>
            <person name="Wu M."/>
            <person name="van de Pas-Schoonen K.T."/>
            <person name="Op den Camp H.J.M."/>
            <person name="Janssen-Megens E.M."/>
            <person name="Francoijs K-J."/>
            <person name="Stunnenberg H."/>
            <person name="Weissenbach J."/>
            <person name="Jetten M.S.M."/>
            <person name="Strous M."/>
        </authorList>
    </citation>
    <scope>NUCLEOTIDE SEQUENCE [LARGE SCALE GENOMIC DNA]</scope>
</reference>
<accession>D5MM66</accession>
<gene>
    <name evidence="1" type="ORF">DAMO_0891</name>
</gene>
<dbReference type="STRING" id="671143.DAMO_0891"/>
<dbReference type="eggNOG" id="COG1555">
    <property type="taxonomic scope" value="Bacteria"/>
</dbReference>
<organism evidence="1 2">
    <name type="scientific">Methylomirabilis oxygeniifera</name>
    <dbReference type="NCBI Taxonomy" id="671143"/>
    <lineage>
        <taxon>Bacteria</taxon>
        <taxon>Candidatus Methylomirabilota</taxon>
        <taxon>Candidatus Methylomirabilia</taxon>
        <taxon>Candidatus Methylomirabilales</taxon>
        <taxon>Candidatus Methylomirabilaceae</taxon>
        <taxon>Candidatus Methylomirabilis</taxon>
    </lineage>
</organism>
<dbReference type="PATRIC" id="fig|671143.5.peg.773"/>
<evidence type="ECO:0000313" key="2">
    <source>
        <dbReference type="Proteomes" id="UP000006898"/>
    </source>
</evidence>
<dbReference type="AlphaFoldDB" id="D5MM66"/>
<name>D5MM66_METO1</name>
<sequence length="721" mass="78600">MNEREERPAKERVEFKKLLAINPNYFGNLEKSEFKPVKKIVGNTTYEEVTCVGFNPALNLLEATIQIKRPGGYNGTLCTPGSTEYVRFFIDYGAGWIDVGLASFNAHDIANAVDCANHPDKPISYVVTLSLDPQRDTCKHPVLPKVRAILSWQLMPPAAASNWPPIWGNVLDQHIQIKPRRPIFGDIFEVIPKDVLKDLPPLIEEVKPFPIPLPDPPPLSVSDLAELYHVKEKTMSAGVEPHRFGLAHLQALVASGTQDMLSGANVEWKAAGIDLAGALAALDKTKADVSYEELKCLGLEYNLDRLVATFRIKRPSGYSGNLCAQGSQEYVAFWADWDDTCEWTYLNTVTVNVHDISTIPADGLAYSAILPVDLNAVRRPCGGPGGGPKIARIRAVLSWNSPPSTTDPDALNHWGNRLDAHAQIRPGASVPGDQPFISAIGGIGVADINVLGNGMTKPTATFGFSGLAADYPWLLSRECPFGGLIIVQGPPVLGFKYRLWAREFGNAMTEQIVTDQFHVMNWLGVGSDIAPDPITGYATYMDTLSNMNQVLAHWTPPGDALWEIRVEMATLGDVVVGTTVWHSIQLDNTAPRRKPAVLPFEPPAVTCEIHIDSGGDCKDFTQGTVIQGHFVARDTHFGGFSLTTLPSSMLPNSPTTATPTTSQTASFAAGGDEWELATIGMQPCGYVVLLQVWDRSIVGSRPDSHNYNYYDVGFCLRAASK</sequence>
<dbReference type="EMBL" id="FP565575">
    <property type="protein sequence ID" value="CBE67952.1"/>
    <property type="molecule type" value="Genomic_DNA"/>
</dbReference>
<proteinExistence type="predicted"/>
<dbReference type="Proteomes" id="UP000006898">
    <property type="component" value="Chromosome"/>
</dbReference>